<dbReference type="PANTHER" id="PTHR43479">
    <property type="entry name" value="ACREF/ENVCD OPERON REPRESSOR-RELATED"/>
    <property type="match status" value="1"/>
</dbReference>
<dbReference type="Pfam" id="PF00440">
    <property type="entry name" value="TetR_N"/>
    <property type="match status" value="1"/>
</dbReference>
<evidence type="ECO:0000313" key="7">
    <source>
        <dbReference type="EMBL" id="MBC5636493.1"/>
    </source>
</evidence>
<dbReference type="PROSITE" id="PS01081">
    <property type="entry name" value="HTH_TETR_1"/>
    <property type="match status" value="1"/>
</dbReference>
<dbReference type="RefSeq" id="WP_186869205.1">
    <property type="nucleotide sequence ID" value="NZ_JACOOL010000004.1"/>
</dbReference>
<dbReference type="FunFam" id="1.10.10.60:FF:000141">
    <property type="entry name" value="TetR family transcriptional regulator"/>
    <property type="match status" value="1"/>
</dbReference>
<keyword evidence="4" id="KW-0804">Transcription</keyword>
<dbReference type="Proteomes" id="UP000637359">
    <property type="component" value="Unassembled WGS sequence"/>
</dbReference>
<name>A0A923L4T3_9BACI</name>
<proteinExistence type="predicted"/>
<dbReference type="AlphaFoldDB" id="A0A923L4T3"/>
<keyword evidence="2" id="KW-0805">Transcription regulation</keyword>
<keyword evidence="1" id="KW-0678">Repressor</keyword>
<sequence length="295" mass="34728">MNITKRKKKVLDTAHRLFIEKGYQATSIQDIIDEAEISKGTFYNYFASKKDCLLAIIELIETEGNQKRIELAIGKDKQDEEVFIKQVAVRIHMTRKYHIHALIDSVMEGDNLEIRKYLNQQFRSELQWLATRLREVYTPGIPDYALDQSVMLSGMIHHFLYVWNMGANKELEAERVIRFIIKRLKPVILEQVESGETFFDYNWLSVEPDDIPPHDRLDILLHDIDQLIVNVNGETLAYLTFLKEEITSNSPREFLIESVLLSLKQTFIKTERKHEINRIVQLVHRYLHDMEKVEV</sequence>
<comment type="caution">
    <text evidence="7">The sequence shown here is derived from an EMBL/GenBank/DDBJ whole genome shotgun (WGS) entry which is preliminary data.</text>
</comment>
<dbReference type="PROSITE" id="PS50977">
    <property type="entry name" value="HTH_TETR_2"/>
    <property type="match status" value="1"/>
</dbReference>
<dbReference type="PANTHER" id="PTHR43479:SF22">
    <property type="entry name" value="TRANSCRIPTIONAL REGULATOR, TETR FAMILY"/>
    <property type="match status" value="1"/>
</dbReference>
<dbReference type="InterPro" id="IPR001647">
    <property type="entry name" value="HTH_TetR"/>
</dbReference>
<feature type="DNA-binding region" description="H-T-H motif" evidence="5">
    <location>
        <begin position="27"/>
        <end position="46"/>
    </location>
</feature>
<dbReference type="EMBL" id="JACOOL010000004">
    <property type="protein sequence ID" value="MBC5636493.1"/>
    <property type="molecule type" value="Genomic_DNA"/>
</dbReference>
<gene>
    <name evidence="7" type="ORF">H8S33_06610</name>
</gene>
<evidence type="ECO:0000256" key="2">
    <source>
        <dbReference type="ARBA" id="ARBA00023015"/>
    </source>
</evidence>
<evidence type="ECO:0000256" key="1">
    <source>
        <dbReference type="ARBA" id="ARBA00022491"/>
    </source>
</evidence>
<dbReference type="InterPro" id="IPR023772">
    <property type="entry name" value="DNA-bd_HTH_TetR-type_CS"/>
</dbReference>
<reference evidence="7" key="1">
    <citation type="submission" date="2020-08" db="EMBL/GenBank/DDBJ databases">
        <title>Genome public.</title>
        <authorList>
            <person name="Liu C."/>
            <person name="Sun Q."/>
        </authorList>
    </citation>
    <scope>NUCLEOTIDE SEQUENCE</scope>
    <source>
        <strain evidence="7">BX22</strain>
    </source>
</reference>
<evidence type="ECO:0000256" key="4">
    <source>
        <dbReference type="ARBA" id="ARBA00023163"/>
    </source>
</evidence>
<dbReference type="GO" id="GO:0003677">
    <property type="term" value="F:DNA binding"/>
    <property type="evidence" value="ECO:0007669"/>
    <property type="project" value="UniProtKB-UniRule"/>
</dbReference>
<dbReference type="GO" id="GO:0045892">
    <property type="term" value="P:negative regulation of DNA-templated transcription"/>
    <property type="evidence" value="ECO:0007669"/>
    <property type="project" value="UniProtKB-ARBA"/>
</dbReference>
<protein>
    <submittedName>
        <fullName evidence="7">TetR/AcrR family transcriptional regulator</fullName>
    </submittedName>
</protein>
<evidence type="ECO:0000256" key="5">
    <source>
        <dbReference type="PROSITE-ProRule" id="PRU00335"/>
    </source>
</evidence>
<accession>A0A923L4T3</accession>
<dbReference type="SUPFAM" id="SSF46689">
    <property type="entry name" value="Homeodomain-like"/>
    <property type="match status" value="1"/>
</dbReference>
<keyword evidence="8" id="KW-1185">Reference proteome</keyword>
<organism evidence="7 8">
    <name type="scientific">Ornithinibacillus hominis</name>
    <dbReference type="NCBI Taxonomy" id="2763055"/>
    <lineage>
        <taxon>Bacteria</taxon>
        <taxon>Bacillati</taxon>
        <taxon>Bacillota</taxon>
        <taxon>Bacilli</taxon>
        <taxon>Bacillales</taxon>
        <taxon>Bacillaceae</taxon>
        <taxon>Ornithinibacillus</taxon>
    </lineage>
</organism>
<dbReference type="InterPro" id="IPR050624">
    <property type="entry name" value="HTH-type_Tx_Regulator"/>
</dbReference>
<evidence type="ECO:0000259" key="6">
    <source>
        <dbReference type="PROSITE" id="PS50977"/>
    </source>
</evidence>
<evidence type="ECO:0000256" key="3">
    <source>
        <dbReference type="ARBA" id="ARBA00023125"/>
    </source>
</evidence>
<keyword evidence="3 5" id="KW-0238">DNA-binding</keyword>
<dbReference type="PRINTS" id="PR00455">
    <property type="entry name" value="HTHTETR"/>
</dbReference>
<dbReference type="Gene3D" id="1.10.357.10">
    <property type="entry name" value="Tetracycline Repressor, domain 2"/>
    <property type="match status" value="1"/>
</dbReference>
<dbReference type="InterPro" id="IPR009057">
    <property type="entry name" value="Homeodomain-like_sf"/>
</dbReference>
<feature type="domain" description="HTH tetR-type" evidence="6">
    <location>
        <begin position="4"/>
        <end position="64"/>
    </location>
</feature>
<evidence type="ECO:0000313" key="8">
    <source>
        <dbReference type="Proteomes" id="UP000637359"/>
    </source>
</evidence>